<dbReference type="GO" id="GO:0008703">
    <property type="term" value="F:5-amino-6-(5-phosphoribosylamino)uracil reductase activity"/>
    <property type="evidence" value="ECO:0007669"/>
    <property type="project" value="UniProtKB-EC"/>
</dbReference>
<dbReference type="GO" id="GO:0008835">
    <property type="term" value="F:diaminohydroxyphosphoribosylaminopyrimidine deaminase activity"/>
    <property type="evidence" value="ECO:0007669"/>
    <property type="project" value="UniProtKB-EC"/>
</dbReference>
<dbReference type="Pfam" id="PF00383">
    <property type="entry name" value="dCMP_cyt_deam_1"/>
    <property type="match status" value="1"/>
</dbReference>
<dbReference type="InterPro" id="IPR016192">
    <property type="entry name" value="APOBEC/CMP_deaminase_Zn-bd"/>
</dbReference>
<evidence type="ECO:0000256" key="10">
    <source>
        <dbReference type="ARBA" id="ARBA00023002"/>
    </source>
</evidence>
<dbReference type="PROSITE" id="PS00903">
    <property type="entry name" value="CYT_DCMP_DEAMINASES_1"/>
    <property type="match status" value="1"/>
</dbReference>
<dbReference type="InterPro" id="IPR024072">
    <property type="entry name" value="DHFR-like_dom_sf"/>
</dbReference>
<feature type="domain" description="CMP/dCMP-type deaminase" evidence="13">
    <location>
        <begin position="1"/>
        <end position="116"/>
    </location>
</feature>
<dbReference type="Pfam" id="PF01872">
    <property type="entry name" value="RibD_C"/>
    <property type="match status" value="1"/>
</dbReference>
<comment type="pathway">
    <text evidence="3 12">Cofactor biosynthesis; riboflavin biosynthesis; 5-amino-6-(D-ribitylamino)uracil from GTP: step 3/4.</text>
</comment>
<evidence type="ECO:0000256" key="12">
    <source>
        <dbReference type="PIRNR" id="PIRNR006769"/>
    </source>
</evidence>
<dbReference type="PANTHER" id="PTHR38011">
    <property type="entry name" value="DIHYDROFOLATE REDUCTASE FAMILY PROTEIN (AFU_ORTHOLOGUE AFUA_8G06820)"/>
    <property type="match status" value="1"/>
</dbReference>
<dbReference type="Gene3D" id="3.40.140.10">
    <property type="entry name" value="Cytidine Deaminase, domain 2"/>
    <property type="match status" value="1"/>
</dbReference>
<keyword evidence="7 12" id="KW-0479">Metal-binding</keyword>
<dbReference type="CDD" id="cd01284">
    <property type="entry name" value="Riboflavin_deaminase-reductase"/>
    <property type="match status" value="1"/>
</dbReference>
<evidence type="ECO:0000256" key="11">
    <source>
        <dbReference type="ARBA" id="ARBA00023268"/>
    </source>
</evidence>
<protein>
    <recommendedName>
        <fullName evidence="12">Riboflavin biosynthesis protein RibD</fullName>
    </recommendedName>
    <domain>
        <recommendedName>
            <fullName evidence="12">Diaminohydroxyphosphoribosylaminopyrimidine deaminase</fullName>
            <shortName evidence="12">DRAP deaminase</shortName>
            <ecNumber evidence="12">3.5.4.26</ecNumber>
        </recommendedName>
        <alternativeName>
            <fullName evidence="12">Riboflavin-specific deaminase</fullName>
        </alternativeName>
    </domain>
    <domain>
        <recommendedName>
            <fullName evidence="12">5-amino-6-(5-phosphoribosylamino)uracil reductase</fullName>
            <ecNumber evidence="12">1.1.1.193</ecNumber>
        </recommendedName>
        <alternativeName>
            <fullName evidence="12">HTP reductase</fullName>
        </alternativeName>
    </domain>
</protein>
<keyword evidence="6 12" id="KW-0686">Riboflavin biosynthesis</keyword>
<dbReference type="EMBL" id="JACARY010000072">
    <property type="protein sequence ID" value="NWD98331.1"/>
    <property type="molecule type" value="Genomic_DNA"/>
</dbReference>
<evidence type="ECO:0000259" key="13">
    <source>
        <dbReference type="PROSITE" id="PS51747"/>
    </source>
</evidence>
<evidence type="ECO:0000256" key="3">
    <source>
        <dbReference type="ARBA" id="ARBA00004910"/>
    </source>
</evidence>
<dbReference type="PIRSF" id="PIRSF006769">
    <property type="entry name" value="RibD"/>
    <property type="match status" value="1"/>
</dbReference>
<evidence type="ECO:0000256" key="5">
    <source>
        <dbReference type="ARBA" id="ARBA00007417"/>
    </source>
</evidence>
<reference evidence="14 15" key="1">
    <citation type="submission" date="2020-04" db="EMBL/GenBank/DDBJ databases">
        <title>Molecular characterization of pseudomonads from Agaricus bisporus reveal novel blotch 2 pathogens in Western Europe.</title>
        <authorList>
            <person name="Taparia T."/>
            <person name="Krijger M."/>
            <person name="Haynes E."/>
            <person name="Elpinstone J.G."/>
            <person name="Noble R."/>
            <person name="Van Der Wolf J."/>
        </authorList>
    </citation>
    <scope>NUCLEOTIDE SEQUENCE [LARGE SCALE GENOMIC DNA]</scope>
    <source>
        <strain evidence="14 15">P7774</strain>
    </source>
</reference>
<dbReference type="SUPFAM" id="SSF53597">
    <property type="entry name" value="Dihydrofolate reductase-like"/>
    <property type="match status" value="1"/>
</dbReference>
<dbReference type="InterPro" id="IPR002734">
    <property type="entry name" value="RibDG_C"/>
</dbReference>
<comment type="cofactor">
    <cofactor evidence="12">
        <name>Zn(2+)</name>
        <dbReference type="ChEBI" id="CHEBI:29105"/>
    </cofactor>
    <text evidence="12">Binds 1 zinc ion.</text>
</comment>
<comment type="similarity">
    <text evidence="4 12">In the N-terminal section; belongs to the cytidine and deoxycytidylate deaminase family.</text>
</comment>
<dbReference type="InterPro" id="IPR016193">
    <property type="entry name" value="Cytidine_deaminase-like"/>
</dbReference>
<proteinExistence type="inferred from homology"/>
<evidence type="ECO:0000256" key="4">
    <source>
        <dbReference type="ARBA" id="ARBA00005259"/>
    </source>
</evidence>
<keyword evidence="15" id="KW-1185">Reference proteome</keyword>
<keyword evidence="11" id="KW-0511">Multifunctional enzyme</keyword>
<comment type="similarity">
    <text evidence="5 12">In the C-terminal section; belongs to the HTP reductase family.</text>
</comment>
<dbReference type="Gene3D" id="3.40.430.10">
    <property type="entry name" value="Dihydrofolate Reductase, subunit A"/>
    <property type="match status" value="1"/>
</dbReference>
<gene>
    <name evidence="14" type="primary">ribD</name>
    <name evidence="14" type="ORF">HX871_28300</name>
</gene>
<evidence type="ECO:0000256" key="8">
    <source>
        <dbReference type="ARBA" id="ARBA00022833"/>
    </source>
</evidence>
<keyword evidence="9 12" id="KW-0521">NADP</keyword>
<keyword evidence="12 14" id="KW-0378">Hydrolase</keyword>
<dbReference type="SUPFAM" id="SSF53927">
    <property type="entry name" value="Cytidine deaminase-like"/>
    <property type="match status" value="1"/>
</dbReference>
<evidence type="ECO:0000313" key="14">
    <source>
        <dbReference type="EMBL" id="NWD98331.1"/>
    </source>
</evidence>
<dbReference type="InterPro" id="IPR050765">
    <property type="entry name" value="Riboflavin_Biosynth_HTPR"/>
</dbReference>
<dbReference type="InterPro" id="IPR002125">
    <property type="entry name" value="CMP_dCMP_dom"/>
</dbReference>
<evidence type="ECO:0000313" key="15">
    <source>
        <dbReference type="Proteomes" id="UP000572863"/>
    </source>
</evidence>
<comment type="catalytic activity">
    <reaction evidence="12">
        <text>2,5-diamino-6-hydroxy-4-(5-phosphoribosylamino)-pyrimidine + H2O + H(+) = 5-amino-6-(5-phospho-D-ribosylamino)uracil + NH4(+)</text>
        <dbReference type="Rhea" id="RHEA:21868"/>
        <dbReference type="ChEBI" id="CHEBI:15377"/>
        <dbReference type="ChEBI" id="CHEBI:15378"/>
        <dbReference type="ChEBI" id="CHEBI:28938"/>
        <dbReference type="ChEBI" id="CHEBI:58453"/>
        <dbReference type="ChEBI" id="CHEBI:58614"/>
        <dbReference type="EC" id="3.5.4.26"/>
    </reaction>
</comment>
<dbReference type="NCBIfam" id="TIGR00227">
    <property type="entry name" value="ribD_Cterm"/>
    <property type="match status" value="1"/>
</dbReference>
<keyword evidence="10 12" id="KW-0560">Oxidoreductase</keyword>
<dbReference type="EC" id="3.5.4.26" evidence="12"/>
<dbReference type="NCBIfam" id="TIGR00326">
    <property type="entry name" value="eubact_ribD"/>
    <property type="match status" value="1"/>
</dbReference>
<dbReference type="PANTHER" id="PTHR38011:SF7">
    <property type="entry name" value="2,5-DIAMINO-6-RIBOSYLAMINO-4(3H)-PYRIMIDINONE 5'-PHOSPHATE REDUCTASE"/>
    <property type="match status" value="1"/>
</dbReference>
<dbReference type="EC" id="1.1.1.193" evidence="12"/>
<dbReference type="PROSITE" id="PS51747">
    <property type="entry name" value="CYT_DCMP_DEAMINASES_2"/>
    <property type="match status" value="1"/>
</dbReference>
<name>A0ABX2R5M7_9PSED</name>
<evidence type="ECO:0000256" key="2">
    <source>
        <dbReference type="ARBA" id="ARBA00004882"/>
    </source>
</evidence>
<comment type="pathway">
    <text evidence="2 12">Cofactor biosynthesis; riboflavin biosynthesis; 5-amino-6-(D-ribitylamino)uracil from GTP: step 2/4.</text>
</comment>
<evidence type="ECO:0000256" key="9">
    <source>
        <dbReference type="ARBA" id="ARBA00022857"/>
    </source>
</evidence>
<organism evidence="14 15">
    <name type="scientific">Pseudomonas reactans</name>
    <dbReference type="NCBI Taxonomy" id="117680"/>
    <lineage>
        <taxon>Bacteria</taxon>
        <taxon>Pseudomonadati</taxon>
        <taxon>Pseudomonadota</taxon>
        <taxon>Gammaproteobacteria</taxon>
        <taxon>Pseudomonadales</taxon>
        <taxon>Pseudomonadaceae</taxon>
        <taxon>Pseudomonas</taxon>
    </lineage>
</organism>
<comment type="function">
    <text evidence="1 12">Converts 2,5-diamino-6-(ribosylamino)-4(3h)-pyrimidinone 5'-phosphate into 5-amino-6-(ribosylamino)-2,4(1h,3h)-pyrimidinedione 5'-phosphate.</text>
</comment>
<evidence type="ECO:0000256" key="6">
    <source>
        <dbReference type="ARBA" id="ARBA00022619"/>
    </source>
</evidence>
<comment type="caution">
    <text evidence="14">The sequence shown here is derived from an EMBL/GenBank/DDBJ whole genome shotgun (WGS) entry which is preliminary data.</text>
</comment>
<sequence>MALALALADRGAYTTAPNPRVGCVIVKHDEVLGQGWHARAGQAHAEVNALREAGDQARGATAYVTLEPCGGHGRTPPCVDALIHAGIARVVVASVDRSQHENHGVERLRAAGVVVEHLPCPEARELNQGFFSRIERQRPWVRIKLAMSLDGRTALATGESKWITSAQSREDVQTWRARSCAVLTGSGTLHADNPRLTVRLADPQTAFVAPLRVVLDQDLKGPTDAHVWDGEAPTLIFHGPAVTPQGVPPDSVRFRQVGLSDGRLDLHQVMACLAEEGCNEVQVEAGAVLCGALAAAGLVDEWLIYIAPLLLGSDARPLLGINGLTSLAEARQLSIVEQCLVGGDLRLRLKPLGGESALSAVVAEAI</sequence>
<evidence type="ECO:0000256" key="1">
    <source>
        <dbReference type="ARBA" id="ARBA00002151"/>
    </source>
</evidence>
<dbReference type="InterPro" id="IPR011549">
    <property type="entry name" value="RibD_C"/>
</dbReference>
<dbReference type="Proteomes" id="UP000572863">
    <property type="component" value="Unassembled WGS sequence"/>
</dbReference>
<evidence type="ECO:0000256" key="7">
    <source>
        <dbReference type="ARBA" id="ARBA00022723"/>
    </source>
</evidence>
<keyword evidence="8 12" id="KW-0862">Zinc</keyword>
<accession>A0ABX2R5M7</accession>
<comment type="catalytic activity">
    <reaction evidence="12">
        <text>5-amino-6-(5-phospho-D-ribitylamino)uracil + NADP(+) = 5-amino-6-(5-phospho-D-ribosylamino)uracil + NADPH + H(+)</text>
        <dbReference type="Rhea" id="RHEA:17845"/>
        <dbReference type="ChEBI" id="CHEBI:15378"/>
        <dbReference type="ChEBI" id="CHEBI:57783"/>
        <dbReference type="ChEBI" id="CHEBI:58349"/>
        <dbReference type="ChEBI" id="CHEBI:58421"/>
        <dbReference type="ChEBI" id="CHEBI:58453"/>
        <dbReference type="EC" id="1.1.1.193"/>
    </reaction>
</comment>
<dbReference type="InterPro" id="IPR004794">
    <property type="entry name" value="Eubact_RibD"/>
</dbReference>